<evidence type="ECO:0000259" key="6">
    <source>
        <dbReference type="Pfam" id="PF00786"/>
    </source>
</evidence>
<dbReference type="InterPro" id="IPR011026">
    <property type="entry name" value="WAS_C"/>
</dbReference>
<keyword evidence="8" id="KW-1185">Reference proteome</keyword>
<evidence type="ECO:0000313" key="7">
    <source>
        <dbReference type="Ensembl" id="ENSEBUP00000003981.1"/>
    </source>
</evidence>
<evidence type="ECO:0000256" key="4">
    <source>
        <dbReference type="ARBA" id="ARBA00023212"/>
    </source>
</evidence>
<accession>A0A8C4NAR7</accession>
<feature type="domain" description="CRIB" evidence="6">
    <location>
        <begin position="12"/>
        <end position="54"/>
    </location>
</feature>
<dbReference type="Pfam" id="PF00786">
    <property type="entry name" value="PBD"/>
    <property type="match status" value="1"/>
</dbReference>
<dbReference type="Proteomes" id="UP000694388">
    <property type="component" value="Unplaced"/>
</dbReference>
<keyword evidence="4" id="KW-0206">Cytoskeleton</keyword>
<feature type="compositionally biased region" description="Polar residues" evidence="5">
    <location>
        <begin position="66"/>
        <end position="85"/>
    </location>
</feature>
<keyword evidence="3" id="KW-0597">Phosphoprotein</keyword>
<keyword evidence="2" id="KW-0963">Cytoplasm</keyword>
<comment type="subcellular location">
    <subcellularLocation>
        <location evidence="1">Cytoplasm</location>
        <location evidence="1">Cytoskeleton</location>
    </subcellularLocation>
</comment>
<proteinExistence type="predicted"/>
<dbReference type="Gene3D" id="3.90.810.10">
    <property type="entry name" value="CRIB domain"/>
    <property type="match status" value="1"/>
</dbReference>
<evidence type="ECO:0000256" key="5">
    <source>
        <dbReference type="SAM" id="MobiDB-lite"/>
    </source>
</evidence>
<dbReference type="InterPro" id="IPR036936">
    <property type="entry name" value="CRIB_dom_sf"/>
</dbReference>
<dbReference type="GO" id="GO:0005856">
    <property type="term" value="C:cytoskeleton"/>
    <property type="evidence" value="ECO:0007669"/>
    <property type="project" value="UniProtKB-SubCell"/>
</dbReference>
<evidence type="ECO:0000256" key="1">
    <source>
        <dbReference type="ARBA" id="ARBA00004245"/>
    </source>
</evidence>
<dbReference type="Ensembl" id="ENSEBUT00000004388.1">
    <property type="protein sequence ID" value="ENSEBUP00000003981.1"/>
    <property type="gene ID" value="ENSEBUG00000002848.1"/>
</dbReference>
<organism evidence="7 8">
    <name type="scientific">Eptatretus burgeri</name>
    <name type="common">Inshore hagfish</name>
    <dbReference type="NCBI Taxonomy" id="7764"/>
    <lineage>
        <taxon>Eukaryota</taxon>
        <taxon>Metazoa</taxon>
        <taxon>Chordata</taxon>
        <taxon>Craniata</taxon>
        <taxon>Vertebrata</taxon>
        <taxon>Cyclostomata</taxon>
        <taxon>Myxini</taxon>
        <taxon>Myxiniformes</taxon>
        <taxon>Myxinidae</taxon>
        <taxon>Eptatretinae</taxon>
        <taxon>Eptatretus</taxon>
    </lineage>
</organism>
<evidence type="ECO:0000256" key="2">
    <source>
        <dbReference type="ARBA" id="ARBA00022490"/>
    </source>
</evidence>
<protein>
    <recommendedName>
        <fullName evidence="6">CRIB domain-containing protein</fullName>
    </recommendedName>
</protein>
<name>A0A8C4NAR7_EPTBU</name>
<reference evidence="7" key="1">
    <citation type="submission" date="2025-08" db="UniProtKB">
        <authorList>
            <consortium name="Ensembl"/>
        </authorList>
    </citation>
    <scope>IDENTIFICATION</scope>
</reference>
<feature type="compositionally biased region" description="Low complexity" evidence="5">
    <location>
        <begin position="172"/>
        <end position="185"/>
    </location>
</feature>
<sequence length="203" mass="22636">MFIMVLKGVPYFRHDGHIGWNPQTGFEFKIDHSLKKAFEKVGFAEPEMQDKPKSPLFYEEMDRSQSTEAVNTDLQPEDSSPSESNYYMCPTQPSIPHRKASSPLANSILRRYDPLPPTPSTDPSVSSNPPPHHPRRTIGQFTSEKSLPIPLPRQISQPNSSTAPPPLPRNISLSSSNTSLLASSSQRMQYTLPKTCNPPPGPR</sequence>
<dbReference type="AlphaFoldDB" id="A0A8C4NAR7"/>
<dbReference type="InterPro" id="IPR000095">
    <property type="entry name" value="CRIB_dom"/>
</dbReference>
<reference evidence="7" key="2">
    <citation type="submission" date="2025-09" db="UniProtKB">
        <authorList>
            <consortium name="Ensembl"/>
        </authorList>
    </citation>
    <scope>IDENTIFICATION</scope>
</reference>
<evidence type="ECO:0000313" key="8">
    <source>
        <dbReference type="Proteomes" id="UP000694388"/>
    </source>
</evidence>
<evidence type="ECO:0000256" key="3">
    <source>
        <dbReference type="ARBA" id="ARBA00022553"/>
    </source>
</evidence>
<feature type="region of interest" description="Disordered" evidence="5">
    <location>
        <begin position="45"/>
        <end position="203"/>
    </location>
</feature>
<dbReference type="GO" id="GO:0007015">
    <property type="term" value="P:actin filament organization"/>
    <property type="evidence" value="ECO:0007669"/>
    <property type="project" value="InterPro"/>
</dbReference>
<dbReference type="SUPFAM" id="SSF47912">
    <property type="entry name" value="Wiscott-Aldrich syndrome protein, WASP, C-terminal domain"/>
    <property type="match status" value="1"/>
</dbReference>